<keyword evidence="7" id="KW-1185">Reference proteome</keyword>
<gene>
    <name evidence="3" type="primary">ku</name>
    <name evidence="6" type="ORF">JGS22_001940</name>
</gene>
<dbReference type="NCBIfam" id="TIGR02772">
    <property type="entry name" value="Ku_bact"/>
    <property type="match status" value="1"/>
</dbReference>
<dbReference type="AlphaFoldDB" id="A0A949N6X4"/>
<organism evidence="6 7">
    <name type="scientific">Streptomyces tardus</name>
    <dbReference type="NCBI Taxonomy" id="2780544"/>
    <lineage>
        <taxon>Bacteria</taxon>
        <taxon>Bacillati</taxon>
        <taxon>Actinomycetota</taxon>
        <taxon>Actinomycetes</taxon>
        <taxon>Kitasatosporales</taxon>
        <taxon>Streptomycetaceae</taxon>
        <taxon>Streptomyces</taxon>
    </lineage>
</organism>
<dbReference type="HAMAP" id="MF_01875">
    <property type="entry name" value="Prokaryotic_Ku"/>
    <property type="match status" value="1"/>
</dbReference>
<dbReference type="Gene3D" id="2.40.290.10">
    <property type="match status" value="1"/>
</dbReference>
<evidence type="ECO:0000256" key="1">
    <source>
        <dbReference type="ARBA" id="ARBA00023125"/>
    </source>
</evidence>
<keyword evidence="2 3" id="KW-0233">DNA recombination</keyword>
<dbReference type="InterPro" id="IPR006164">
    <property type="entry name" value="DNA_bd_Ku70/Ku80"/>
</dbReference>
<dbReference type="InterPro" id="IPR016194">
    <property type="entry name" value="SPOC-like_C_dom_sf"/>
</dbReference>
<comment type="similarity">
    <text evidence="3">Belongs to the prokaryotic Ku family.</text>
</comment>
<feature type="compositionally biased region" description="Basic residues" evidence="4">
    <location>
        <begin position="263"/>
        <end position="275"/>
    </location>
</feature>
<dbReference type="GO" id="GO:0003690">
    <property type="term" value="F:double-stranded DNA binding"/>
    <property type="evidence" value="ECO:0007669"/>
    <property type="project" value="UniProtKB-UniRule"/>
</dbReference>
<dbReference type="PIRSF" id="PIRSF006493">
    <property type="entry name" value="Prok_Ku"/>
    <property type="match status" value="1"/>
</dbReference>
<dbReference type="FunFam" id="2.40.290.10:FF:000004">
    <property type="entry name" value="Non-homologous end joining protein Ku"/>
    <property type="match status" value="1"/>
</dbReference>
<evidence type="ECO:0000313" key="6">
    <source>
        <dbReference type="EMBL" id="MBU7596433.1"/>
    </source>
</evidence>
<proteinExistence type="inferred from homology"/>
<dbReference type="GO" id="GO:0006303">
    <property type="term" value="P:double-strand break repair via nonhomologous end joining"/>
    <property type="evidence" value="ECO:0007669"/>
    <property type="project" value="UniProtKB-UniRule"/>
</dbReference>
<dbReference type="SUPFAM" id="SSF100939">
    <property type="entry name" value="SPOC domain-like"/>
    <property type="match status" value="1"/>
</dbReference>
<comment type="caution">
    <text evidence="6">The sequence shown here is derived from an EMBL/GenBank/DDBJ whole genome shotgun (WGS) entry which is preliminary data.</text>
</comment>
<evidence type="ECO:0000313" key="7">
    <source>
        <dbReference type="Proteomes" id="UP000694501"/>
    </source>
</evidence>
<reference evidence="6" key="1">
    <citation type="submission" date="2021-06" db="EMBL/GenBank/DDBJ databases">
        <title>Sequencing of actinobacteria type strains.</title>
        <authorList>
            <person name="Nguyen G.-S."/>
            <person name="Wentzel A."/>
        </authorList>
    </citation>
    <scope>NUCLEOTIDE SEQUENCE</scope>
    <source>
        <strain evidence="6">P38-E01</strain>
    </source>
</reference>
<keyword evidence="3" id="KW-0234">DNA repair</keyword>
<evidence type="ECO:0000259" key="5">
    <source>
        <dbReference type="SMART" id="SM00559"/>
    </source>
</evidence>
<dbReference type="GO" id="GO:0006310">
    <property type="term" value="P:DNA recombination"/>
    <property type="evidence" value="ECO:0007669"/>
    <property type="project" value="UniProtKB-KW"/>
</dbReference>
<feature type="domain" description="Ku" evidence="5">
    <location>
        <begin position="53"/>
        <end position="183"/>
    </location>
</feature>
<dbReference type="Proteomes" id="UP000694501">
    <property type="component" value="Unassembled WGS sequence"/>
</dbReference>
<dbReference type="EMBL" id="JAELVF020000001">
    <property type="protein sequence ID" value="MBU7596433.1"/>
    <property type="molecule type" value="Genomic_DNA"/>
</dbReference>
<comment type="function">
    <text evidence="3">With LigD forms a non-homologous end joining (NHEJ) DNA repair enzyme, which repairs dsDNA breaks with reduced fidelity. Binds linear dsDNA with 5'- and 3'- overhangs but not closed circular dsDNA nor ssDNA. Recruits and stimulates the ligase activity of LigD.</text>
</comment>
<dbReference type="PANTHER" id="PTHR41251:SF1">
    <property type="entry name" value="NON-HOMOLOGOUS END JOINING PROTEIN KU"/>
    <property type="match status" value="1"/>
</dbReference>
<dbReference type="CDD" id="cd00789">
    <property type="entry name" value="KU_like"/>
    <property type="match status" value="1"/>
</dbReference>
<sequence length="337" mass="37366">MARPIWTGALSFGLVSLPVKLYAATRSHTIRFHQLERGTGDRVRNRRVNERTGEDVRPDDIVKGLDVGDDQYVVVEPEELDDIAPGRSKALEISGFVDLDEVEPIYFDRTYYLGPQGEEHQKVYALLRDALAESHRAGIATFVMRGKEYLVAVKAEEGILALHTLHWADEVRDPGREVPELPGRTEPGKGELRTALQLVETLTVDWDPEEYEDTFQESVQRLVDAKKRGETVAKAEKAPESTNVVDLMDALRASVDDAEGRGGKKGSRRGRRSAKRSGSAAKQERGGGTDAALEELTKDQLYERATEAGVRGRSRMTRDQLLAALAEDDGRSRAKAS</sequence>
<dbReference type="SMART" id="SM00559">
    <property type="entry name" value="Ku78"/>
    <property type="match status" value="1"/>
</dbReference>
<accession>A0A949N6X4</accession>
<evidence type="ECO:0000256" key="4">
    <source>
        <dbReference type="SAM" id="MobiDB-lite"/>
    </source>
</evidence>
<protein>
    <recommendedName>
        <fullName evidence="3">Non-homologous end joining protein Ku</fullName>
    </recommendedName>
</protein>
<keyword evidence="1 3" id="KW-0238">DNA-binding</keyword>
<name>A0A949N6X4_9ACTN</name>
<feature type="region of interest" description="Disordered" evidence="4">
    <location>
        <begin position="255"/>
        <end position="300"/>
    </location>
</feature>
<evidence type="ECO:0000256" key="2">
    <source>
        <dbReference type="ARBA" id="ARBA00023172"/>
    </source>
</evidence>
<dbReference type="InterPro" id="IPR009187">
    <property type="entry name" value="Prok_Ku"/>
</dbReference>
<dbReference type="RefSeq" id="WP_211040165.1">
    <property type="nucleotide sequence ID" value="NZ_JAELVF020000001.1"/>
</dbReference>
<dbReference type="Pfam" id="PF02735">
    <property type="entry name" value="Ku"/>
    <property type="match status" value="1"/>
</dbReference>
<dbReference type="PANTHER" id="PTHR41251">
    <property type="entry name" value="NON-HOMOLOGOUS END JOINING PROTEIN KU"/>
    <property type="match status" value="1"/>
</dbReference>
<evidence type="ECO:0000256" key="3">
    <source>
        <dbReference type="HAMAP-Rule" id="MF_01875"/>
    </source>
</evidence>
<comment type="subunit">
    <text evidence="3">Homodimer. Interacts with LigD.</text>
</comment>
<keyword evidence="3" id="KW-0227">DNA damage</keyword>